<sequence length="275" mass="30193">MGSARTEATKRRKERSRARKAAKALKDLRNGEPAHPRSYATRASTRSWIEAKNSDFEPSGSGDRNSYPASVVRLHRKHWIKDREHSFDLPIRSRTLPTVTPQLERSSLVTLKGYEQRGQPDDLNHGLFGFSSGQSSHSQVTSESFSPLDEMPKSMFQPAKSRSAQHSRGPAWVGENNQMIDPLQTTSGAIDTLLTHGEEGGGVSLADHRSYDPCGPSSGCHKSPGVLGPKIQQREGGERLSAKSLPDMQGGGIRADMVRDSERLFQESSYGIAGR</sequence>
<gene>
    <name evidence="2" type="ORF">FGG08_005462</name>
</gene>
<evidence type="ECO:0000313" key="3">
    <source>
        <dbReference type="Proteomes" id="UP000698800"/>
    </source>
</evidence>
<evidence type="ECO:0000256" key="1">
    <source>
        <dbReference type="SAM" id="MobiDB-lite"/>
    </source>
</evidence>
<feature type="region of interest" description="Disordered" evidence="1">
    <location>
        <begin position="214"/>
        <end position="253"/>
    </location>
</feature>
<proteinExistence type="predicted"/>
<dbReference type="AlphaFoldDB" id="A0A9P8HY68"/>
<accession>A0A9P8HY68</accession>
<dbReference type="Proteomes" id="UP000698800">
    <property type="component" value="Unassembled WGS sequence"/>
</dbReference>
<reference evidence="2" key="1">
    <citation type="submission" date="2021-03" db="EMBL/GenBank/DDBJ databases">
        <title>Comparative genomics and phylogenomic investigation of the class Geoglossomycetes provide insights into ecological specialization and systematics.</title>
        <authorList>
            <person name="Melie T."/>
            <person name="Pirro S."/>
            <person name="Miller A.N."/>
            <person name="Quandt A."/>
        </authorList>
    </citation>
    <scope>NUCLEOTIDE SEQUENCE</scope>
    <source>
        <strain evidence="2">GBOQ0MN5Z8</strain>
    </source>
</reference>
<name>A0A9P8HY68_9PEZI</name>
<comment type="caution">
    <text evidence="2">The sequence shown here is derived from an EMBL/GenBank/DDBJ whole genome shotgun (WGS) entry which is preliminary data.</text>
</comment>
<feature type="compositionally biased region" description="Basic and acidic residues" evidence="1">
    <location>
        <begin position="232"/>
        <end position="241"/>
    </location>
</feature>
<feature type="compositionally biased region" description="Low complexity" evidence="1">
    <location>
        <begin position="126"/>
        <end position="146"/>
    </location>
</feature>
<feature type="compositionally biased region" description="Basic and acidic residues" evidence="1">
    <location>
        <begin position="24"/>
        <end position="35"/>
    </location>
</feature>
<feature type="region of interest" description="Disordered" evidence="1">
    <location>
        <begin position="1"/>
        <end position="68"/>
    </location>
</feature>
<organism evidence="2 3">
    <name type="scientific">Glutinoglossum americanum</name>
    <dbReference type="NCBI Taxonomy" id="1670608"/>
    <lineage>
        <taxon>Eukaryota</taxon>
        <taxon>Fungi</taxon>
        <taxon>Dikarya</taxon>
        <taxon>Ascomycota</taxon>
        <taxon>Pezizomycotina</taxon>
        <taxon>Geoglossomycetes</taxon>
        <taxon>Geoglossales</taxon>
        <taxon>Geoglossaceae</taxon>
        <taxon>Glutinoglossum</taxon>
    </lineage>
</organism>
<feature type="region of interest" description="Disordered" evidence="1">
    <location>
        <begin position="116"/>
        <end position="169"/>
    </location>
</feature>
<protein>
    <submittedName>
        <fullName evidence="2">Uncharacterized protein</fullName>
    </submittedName>
</protein>
<dbReference type="EMBL" id="JAGHQL010000130">
    <property type="protein sequence ID" value="KAH0537849.1"/>
    <property type="molecule type" value="Genomic_DNA"/>
</dbReference>
<feature type="compositionally biased region" description="Basic residues" evidence="1">
    <location>
        <begin position="10"/>
        <end position="23"/>
    </location>
</feature>
<keyword evidence="3" id="KW-1185">Reference proteome</keyword>
<evidence type="ECO:0000313" key="2">
    <source>
        <dbReference type="EMBL" id="KAH0537849.1"/>
    </source>
</evidence>